<dbReference type="RefSeq" id="WP_197169500.1">
    <property type="nucleotide sequence ID" value="NZ_SJPT01000014.1"/>
</dbReference>
<feature type="domain" description="Beta-galactosidase trimerisation" evidence="3">
    <location>
        <begin position="677"/>
        <end position="863"/>
    </location>
</feature>
<dbReference type="Proteomes" id="UP000316304">
    <property type="component" value="Unassembled WGS sequence"/>
</dbReference>
<accession>A0A5C6BZF6</accession>
<dbReference type="AlphaFoldDB" id="A0A5C6BZF6"/>
<feature type="chain" id="PRO_5022964894" evidence="2">
    <location>
        <begin position="26"/>
        <end position="1276"/>
    </location>
</feature>
<sequence precursor="true">MKSRPTGLQILCLVFVTFLAHRANAETVFIEAETMQTSSDGWVATENSQTRRASRTRTLWGATGPGDAVATKTVQLGEAGRYRIWVRYLHVAAWRGPFEVGVVVNDNRVASKTFDQHAVPDLASWEYTWQSFDVDLSAGDVTLTLSKHEQKNASGYVRHVDCMLLTTDHELVPDHLPYGPQTRMRVTIGEGYDRPIYMHLFADHYRAPWYAHYAIGRDGIRQALAPPAAELLQSGDVTPWCDLTPTVYQDSGAALNFSVRHSYHEPATTFRAKLEFGRPRNGASQSDDIEVIKTFDVQSTPNGLVIIAPPNLETADNIALLKRDAEFAEEVGKMADAFEWPKHGRRPVKIPFLVSASLRGYASPVDASVKEREQRTLDYFGFNGAHERILHGLWSMKEGSYCQPDLEKMKQRVTQNVAKFRESGGQVEDIAACMLMDEPTGQSAQFMSTDKGYRKRFREWLQAKRLTPDDLLVATWDEVRPVVETERDAFPALHYYTQRFRTRALGDFMATQRKLIEEAYGHSFPTLVNFSDGATYHANFYSQGVDYFELLDADDQNAIWGEDWANGASTYQCAGFNVALMQAAARQRGQAIGHYLIAHAGRKPWDIKTKATSETARGVRIWKNFSYGPNWSSHEGGPPSRTHLWHAKPENWTANAEITREIGAVEDWLLTAKPAAAKVAVLYSSSSDIWTVQSNLAFGFDRMHTWLALAHAQTPVDIVPERELDRLDQYQVVYLSGPNLTRDAATKLRAWVEAGGTLWLSAGAAARDEFNRPLDTLTSMLPAERGELATLEPFRSSGTYLDRLKTHDTVAWGDSQLEVLSVKQSLRLVEPSLGEVIATFKEGEPAAIRGRAGKGHVFVLGFLPALSYIKPALDARRPLEHSLKQKLADAEQAAHHAATKDTDQPLATSATLSATDMLSSHEGANGELARVDRSYNPWSFPAGIRDCLLTPVRNQFITPTLSCDTPLVDAVELSCERGTLIALSNFTLQPLERVEFKLQTNEPVVRVDSVRLGSLEFESLSSGQIQFALPLEASDFVTVSTDEEPPDAGQSTPTQATGTPILHGKPIRKVLFLGNSITLHGPAANIGWTGNWGMAASTAEADYVHRLIDRLTKASGAKPEVMVKNIAGFERDLTAYPIREALQQELAFEPDVILIALGENASSPKTDEAKAKFATAFASLFTELKKQGAPTIFVRSTFWHDADKDSLLKQASMNAGAIYVDIRKIGEDPKNYARAERHIEHAGVANHPGDQGMQALADAFADAIEKHAEKAQPQPK</sequence>
<dbReference type="InterPro" id="IPR013738">
    <property type="entry name" value="Beta_galactosidase_Trimer"/>
</dbReference>
<dbReference type="Gene3D" id="3.20.20.80">
    <property type="entry name" value="Glycosidases"/>
    <property type="match status" value="1"/>
</dbReference>
<dbReference type="EMBL" id="SJPT01000014">
    <property type="protein sequence ID" value="TWU17242.1"/>
    <property type="molecule type" value="Genomic_DNA"/>
</dbReference>
<dbReference type="GO" id="GO:0016788">
    <property type="term" value="F:hydrolase activity, acting on ester bonds"/>
    <property type="evidence" value="ECO:0007669"/>
    <property type="project" value="UniProtKB-ARBA"/>
</dbReference>
<evidence type="ECO:0000313" key="5">
    <source>
        <dbReference type="Proteomes" id="UP000316304"/>
    </source>
</evidence>
<dbReference type="Gene3D" id="2.60.120.260">
    <property type="entry name" value="Galactose-binding domain-like"/>
    <property type="match status" value="1"/>
</dbReference>
<proteinExistence type="predicted"/>
<organism evidence="4 5">
    <name type="scientific">Novipirellula galeiformis</name>
    <dbReference type="NCBI Taxonomy" id="2528004"/>
    <lineage>
        <taxon>Bacteria</taxon>
        <taxon>Pseudomonadati</taxon>
        <taxon>Planctomycetota</taxon>
        <taxon>Planctomycetia</taxon>
        <taxon>Pirellulales</taxon>
        <taxon>Pirellulaceae</taxon>
        <taxon>Novipirellula</taxon>
    </lineage>
</organism>
<gene>
    <name evidence="4" type="ORF">Pla52o_54170</name>
</gene>
<evidence type="ECO:0000259" key="3">
    <source>
        <dbReference type="Pfam" id="PF08532"/>
    </source>
</evidence>
<dbReference type="SUPFAM" id="SSF52317">
    <property type="entry name" value="Class I glutamine amidotransferase-like"/>
    <property type="match status" value="1"/>
</dbReference>
<feature type="compositionally biased region" description="Polar residues" evidence="1">
    <location>
        <begin position="1049"/>
        <end position="1058"/>
    </location>
</feature>
<evidence type="ECO:0000313" key="4">
    <source>
        <dbReference type="EMBL" id="TWU17242.1"/>
    </source>
</evidence>
<dbReference type="CDD" id="cd03143">
    <property type="entry name" value="A4_beta-galactosidase_middle_domain"/>
    <property type="match status" value="1"/>
</dbReference>
<dbReference type="InterPro" id="IPR029062">
    <property type="entry name" value="Class_I_gatase-like"/>
</dbReference>
<keyword evidence="2" id="KW-0732">Signal</keyword>
<evidence type="ECO:0000256" key="2">
    <source>
        <dbReference type="SAM" id="SignalP"/>
    </source>
</evidence>
<feature type="signal peptide" evidence="2">
    <location>
        <begin position="1"/>
        <end position="25"/>
    </location>
</feature>
<dbReference type="InterPro" id="IPR036514">
    <property type="entry name" value="SGNH_hydro_sf"/>
</dbReference>
<comment type="caution">
    <text evidence="4">The sequence shown here is derived from an EMBL/GenBank/DDBJ whole genome shotgun (WGS) entry which is preliminary data.</text>
</comment>
<dbReference type="SUPFAM" id="SSF52266">
    <property type="entry name" value="SGNH hydrolase"/>
    <property type="match status" value="1"/>
</dbReference>
<dbReference type="GO" id="GO:0004565">
    <property type="term" value="F:beta-galactosidase activity"/>
    <property type="evidence" value="ECO:0007669"/>
    <property type="project" value="InterPro"/>
</dbReference>
<evidence type="ECO:0000256" key="1">
    <source>
        <dbReference type="SAM" id="MobiDB-lite"/>
    </source>
</evidence>
<dbReference type="CDD" id="cd00229">
    <property type="entry name" value="SGNH_hydrolase"/>
    <property type="match status" value="1"/>
</dbReference>
<protein>
    <submittedName>
        <fullName evidence="4">Beta-galactosidase trimerization domain protein</fullName>
    </submittedName>
</protein>
<dbReference type="Gene3D" id="3.40.50.880">
    <property type="match status" value="1"/>
</dbReference>
<dbReference type="Gene3D" id="3.40.50.1110">
    <property type="entry name" value="SGNH hydrolase"/>
    <property type="match status" value="1"/>
</dbReference>
<keyword evidence="5" id="KW-1185">Reference proteome</keyword>
<dbReference type="CDD" id="cd02795">
    <property type="entry name" value="CBM6-CBM35-CBM36_like"/>
    <property type="match status" value="1"/>
</dbReference>
<reference evidence="4 5" key="1">
    <citation type="submission" date="2019-02" db="EMBL/GenBank/DDBJ databases">
        <title>Deep-cultivation of Planctomycetes and their phenomic and genomic characterization uncovers novel biology.</title>
        <authorList>
            <person name="Wiegand S."/>
            <person name="Jogler M."/>
            <person name="Boedeker C."/>
            <person name="Pinto D."/>
            <person name="Vollmers J."/>
            <person name="Rivas-Marin E."/>
            <person name="Kohn T."/>
            <person name="Peeters S.H."/>
            <person name="Heuer A."/>
            <person name="Rast P."/>
            <person name="Oberbeckmann S."/>
            <person name="Bunk B."/>
            <person name="Jeske O."/>
            <person name="Meyerdierks A."/>
            <person name="Storesund J.E."/>
            <person name="Kallscheuer N."/>
            <person name="Luecker S."/>
            <person name="Lage O.M."/>
            <person name="Pohl T."/>
            <person name="Merkel B.J."/>
            <person name="Hornburger P."/>
            <person name="Mueller R.-W."/>
            <person name="Bruemmer F."/>
            <person name="Labrenz M."/>
            <person name="Spormann A.M."/>
            <person name="Op Den Camp H."/>
            <person name="Overmann J."/>
            <person name="Amann R."/>
            <person name="Jetten M.S.M."/>
            <person name="Mascher T."/>
            <person name="Medema M.H."/>
            <person name="Devos D.P."/>
            <person name="Kaster A.-K."/>
            <person name="Ovreas L."/>
            <person name="Rohde M."/>
            <person name="Galperin M.Y."/>
            <person name="Jogler C."/>
        </authorList>
    </citation>
    <scope>NUCLEOTIDE SEQUENCE [LARGE SCALE GENOMIC DNA]</scope>
    <source>
        <strain evidence="4 5">Pla52o</strain>
    </source>
</reference>
<name>A0A5C6BZF6_9BACT</name>
<dbReference type="GO" id="GO:0005975">
    <property type="term" value="P:carbohydrate metabolic process"/>
    <property type="evidence" value="ECO:0007669"/>
    <property type="project" value="InterPro"/>
</dbReference>
<dbReference type="Pfam" id="PF08532">
    <property type="entry name" value="Glyco_hydro_42M"/>
    <property type="match status" value="1"/>
</dbReference>
<feature type="region of interest" description="Disordered" evidence="1">
    <location>
        <begin position="1040"/>
        <end position="1060"/>
    </location>
</feature>